<dbReference type="Proteomes" id="UP000769157">
    <property type="component" value="Unassembled WGS sequence"/>
</dbReference>
<comment type="caution">
    <text evidence="1">The sequence shown here is derived from an EMBL/GenBank/DDBJ whole genome shotgun (WGS) entry which is preliminary data.</text>
</comment>
<protein>
    <submittedName>
        <fullName evidence="1">Uncharacterized protein</fullName>
    </submittedName>
</protein>
<organism evidence="1 2">
    <name type="scientific">Ogataea philodendri</name>
    <dbReference type="NCBI Taxonomy" id="1378263"/>
    <lineage>
        <taxon>Eukaryota</taxon>
        <taxon>Fungi</taxon>
        <taxon>Dikarya</taxon>
        <taxon>Ascomycota</taxon>
        <taxon>Saccharomycotina</taxon>
        <taxon>Pichiomycetes</taxon>
        <taxon>Pichiales</taxon>
        <taxon>Pichiaceae</taxon>
        <taxon>Ogataea</taxon>
    </lineage>
</organism>
<dbReference type="AlphaFoldDB" id="A0A9P8T542"/>
<evidence type="ECO:0000313" key="1">
    <source>
        <dbReference type="EMBL" id="KAH3665526.1"/>
    </source>
</evidence>
<reference evidence="1" key="2">
    <citation type="submission" date="2021-01" db="EMBL/GenBank/DDBJ databases">
        <authorList>
            <person name="Schikora-Tamarit M.A."/>
        </authorList>
    </citation>
    <scope>NUCLEOTIDE SEQUENCE</scope>
    <source>
        <strain evidence="1">CBS6075</strain>
    </source>
</reference>
<name>A0A9P8T542_9ASCO</name>
<keyword evidence="2" id="KW-1185">Reference proteome</keyword>
<accession>A0A9P8T542</accession>
<reference evidence="1" key="1">
    <citation type="journal article" date="2021" name="Open Biol.">
        <title>Shared evolutionary footprints suggest mitochondrial oxidative damage underlies multiple complex I losses in fungi.</title>
        <authorList>
            <person name="Schikora-Tamarit M.A."/>
            <person name="Marcet-Houben M."/>
            <person name="Nosek J."/>
            <person name="Gabaldon T."/>
        </authorList>
    </citation>
    <scope>NUCLEOTIDE SEQUENCE</scope>
    <source>
        <strain evidence="1">CBS6075</strain>
    </source>
</reference>
<dbReference type="GeneID" id="70235677"/>
<proteinExistence type="predicted"/>
<gene>
    <name evidence="1" type="ORF">OGAPHI_003712</name>
</gene>
<dbReference type="EMBL" id="JAEUBE010000295">
    <property type="protein sequence ID" value="KAH3665526.1"/>
    <property type="molecule type" value="Genomic_DNA"/>
</dbReference>
<dbReference type="RefSeq" id="XP_046060730.1">
    <property type="nucleotide sequence ID" value="XM_046204714.1"/>
</dbReference>
<sequence length="193" mass="20586">MESPESERSRVPKTALLGAGSIGVIGVNVELAAVAELGVSENSDGVVIEDVSPDLRRSSFGLRVYSLLNEGFFDVSGPARTGSEVVRNGIFAALSSLWTSGWTILGASSCCSLDFSSLLRERLRNSRDTLPGPAETFLSSSEASAGTSDEAVGVQLTNRNSFGFPSLLTFGLMFVLRNPCLFVFAEESFITRF</sequence>
<evidence type="ECO:0000313" key="2">
    <source>
        <dbReference type="Proteomes" id="UP000769157"/>
    </source>
</evidence>